<evidence type="ECO:0000256" key="2">
    <source>
        <dbReference type="ARBA" id="ARBA00022525"/>
    </source>
</evidence>
<evidence type="ECO:0000256" key="3">
    <source>
        <dbReference type="ARBA" id="ARBA00022729"/>
    </source>
</evidence>
<reference evidence="8 9" key="1">
    <citation type="submission" date="2023-08" db="EMBL/GenBank/DDBJ databases">
        <title>Streptococcus ruminantium-associated sheep mastitis outbreak detected in Italy is distinct from bovine isolates.</title>
        <authorList>
            <person name="Rosa M.N."/>
            <person name="Vezina B."/>
            <person name="Tola S."/>
        </authorList>
    </citation>
    <scope>NUCLEOTIDE SEQUENCE [LARGE SCALE GENOMIC DNA]</scope>
    <source>
        <strain evidence="8 9">OM6730</strain>
    </source>
</reference>
<evidence type="ECO:0000313" key="8">
    <source>
        <dbReference type="EMBL" id="MDQ8833098.1"/>
    </source>
</evidence>
<comment type="caution">
    <text evidence="8">The sequence shown here is derived from an EMBL/GenBank/DDBJ whole genome shotgun (WGS) entry which is preliminary data.</text>
</comment>
<keyword evidence="3" id="KW-0732">Signal</keyword>
<keyword evidence="9" id="KW-1185">Reference proteome</keyword>
<sequence length="540" mass="58252">EATAILKALSPSLKASNQFKANANDSQTAYNVNELPLEFRQELSLFASDLINQIRTAFGTPLTKVTPAALEFADLTTDGYVANNWSWSDVMNVGHDAQAVNQAAATFGLPTTNATEEAKGLQYYENMNSYSQELTTITLSNAKSRVYRSIVEFMFNSYEWLHAEAIAGLKTAETGYLGVDISSRTGVTGIHFLEVSSKDASGTSFDQTEIVNPVTASTIEVNYQSAQATLNQASTSNAEAQAIKTQALQNQSVAQATLIQAQTDLATAQAVPVLTPQAQAKVSALEETVRLSNLANDKAQEALANLKADVKVKQANLEIAKQVLAQKQAILDGAKKQLALEQATLSQLEQAVADAQSKVISTQKELATAQSNLVSARTYVARLEEAPALLEQAKLRLLNAVTSLQGKEEVLAKELEKLAELKEEEAEAFAYYQAVLSAYQSLLEAKRQEELARQYEEIVRAGGNPIPVVDASGRITSYVQEVQKQATSTVSTTSSNTVISKSETSKAVLPNTGERSSVISLFGLALVGLGFVVRKRKEEK</sequence>
<evidence type="ECO:0000256" key="1">
    <source>
        <dbReference type="ARBA" id="ARBA00022512"/>
    </source>
</evidence>
<dbReference type="EMBL" id="JAVIBX010000014">
    <property type="protein sequence ID" value="MDQ8833098.1"/>
    <property type="molecule type" value="Genomic_DNA"/>
</dbReference>
<dbReference type="Pfam" id="PF00746">
    <property type="entry name" value="Gram_pos_anchor"/>
    <property type="match status" value="1"/>
</dbReference>
<organism evidence="8 9">
    <name type="scientific">Streptococcus ruminantium</name>
    <dbReference type="NCBI Taxonomy" id="1917441"/>
    <lineage>
        <taxon>Bacteria</taxon>
        <taxon>Bacillati</taxon>
        <taxon>Bacillota</taxon>
        <taxon>Bacilli</taxon>
        <taxon>Lactobacillales</taxon>
        <taxon>Streptococcaceae</taxon>
        <taxon>Streptococcus</taxon>
    </lineage>
</organism>
<keyword evidence="5" id="KW-0175">Coiled coil</keyword>
<feature type="coiled-coil region" evidence="5">
    <location>
        <begin position="296"/>
        <end position="372"/>
    </location>
</feature>
<feature type="domain" description="Gram-positive cocci surface proteins LPxTG" evidence="7">
    <location>
        <begin position="509"/>
        <end position="540"/>
    </location>
</feature>
<keyword evidence="6" id="KW-1133">Transmembrane helix</keyword>
<evidence type="ECO:0000259" key="7">
    <source>
        <dbReference type="PROSITE" id="PS50847"/>
    </source>
</evidence>
<dbReference type="Gene3D" id="1.10.287.1490">
    <property type="match status" value="1"/>
</dbReference>
<dbReference type="NCBIfam" id="TIGR01167">
    <property type="entry name" value="LPXTG_anchor"/>
    <property type="match status" value="1"/>
</dbReference>
<dbReference type="InterPro" id="IPR027607">
    <property type="entry name" value="Surf_Exclu_SEC10/PgrA"/>
</dbReference>
<evidence type="ECO:0000256" key="5">
    <source>
        <dbReference type="SAM" id="Coils"/>
    </source>
</evidence>
<dbReference type="InterPro" id="IPR019931">
    <property type="entry name" value="LPXTG_anchor"/>
</dbReference>
<evidence type="ECO:0000256" key="6">
    <source>
        <dbReference type="SAM" id="Phobius"/>
    </source>
</evidence>
<gene>
    <name evidence="8" type="ORF">RFF62_04760</name>
</gene>
<accession>A0ABU1B354</accession>
<dbReference type="NCBIfam" id="TIGR04320">
    <property type="entry name" value="Surf_Exclu_PgrA"/>
    <property type="match status" value="1"/>
</dbReference>
<keyword evidence="4" id="KW-0572">Peptidoglycan-anchor</keyword>
<evidence type="ECO:0000313" key="9">
    <source>
        <dbReference type="Proteomes" id="UP001228446"/>
    </source>
</evidence>
<feature type="transmembrane region" description="Helical" evidence="6">
    <location>
        <begin position="516"/>
        <end position="533"/>
    </location>
</feature>
<dbReference type="Proteomes" id="UP001228446">
    <property type="component" value="Unassembled WGS sequence"/>
</dbReference>
<keyword evidence="2" id="KW-0964">Secreted</keyword>
<keyword evidence="6" id="KW-0812">Transmembrane</keyword>
<feature type="non-terminal residue" evidence="8">
    <location>
        <position position="1"/>
    </location>
</feature>
<protein>
    <submittedName>
        <fullName evidence="8">SEC10/PgrA surface exclusion domain-containing protein</fullName>
    </submittedName>
</protein>
<keyword evidence="6" id="KW-0472">Membrane</keyword>
<dbReference type="PROSITE" id="PS50847">
    <property type="entry name" value="GRAM_POS_ANCHORING"/>
    <property type="match status" value="1"/>
</dbReference>
<name>A0ABU1B354_9STRE</name>
<keyword evidence="1" id="KW-0134">Cell wall</keyword>
<dbReference type="RefSeq" id="WP_308938633.1">
    <property type="nucleotide sequence ID" value="NZ_JAVIBX010000014.1"/>
</dbReference>
<proteinExistence type="predicted"/>
<evidence type="ECO:0000256" key="4">
    <source>
        <dbReference type="ARBA" id="ARBA00023088"/>
    </source>
</evidence>